<evidence type="ECO:0000256" key="17">
    <source>
        <dbReference type="ARBA" id="ARBA00042156"/>
    </source>
</evidence>
<dbReference type="InterPro" id="IPR004602">
    <property type="entry name" value="UvrA"/>
</dbReference>
<dbReference type="GO" id="GO:0006289">
    <property type="term" value="P:nucleotide-excision repair"/>
    <property type="evidence" value="ECO:0007669"/>
    <property type="project" value="UniProtKB-UniRule"/>
</dbReference>
<comment type="similarity">
    <text evidence="15 18">Belongs to the ABC transporter superfamily. UvrA family.</text>
</comment>
<keyword evidence="2 18" id="KW-0963">Cytoplasm</keyword>
<dbReference type="Gene3D" id="1.20.1580.10">
    <property type="entry name" value="ABC transporter ATPase like domain"/>
    <property type="match status" value="2"/>
</dbReference>
<dbReference type="CDD" id="cd03270">
    <property type="entry name" value="ABC_UvrA_I"/>
    <property type="match status" value="1"/>
</dbReference>
<feature type="zinc finger region" description="C4-type" evidence="18">
    <location>
        <begin position="750"/>
        <end position="776"/>
    </location>
</feature>
<evidence type="ECO:0000256" key="8">
    <source>
        <dbReference type="ARBA" id="ARBA00022771"/>
    </source>
</evidence>
<keyword evidence="21" id="KW-1185">Reference proteome</keyword>
<dbReference type="PANTHER" id="PTHR43152:SF3">
    <property type="entry name" value="UVRABC SYSTEM PROTEIN A"/>
    <property type="match status" value="1"/>
</dbReference>
<evidence type="ECO:0000256" key="12">
    <source>
        <dbReference type="ARBA" id="ARBA00023125"/>
    </source>
</evidence>
<dbReference type="PROSITE" id="PS00211">
    <property type="entry name" value="ABC_TRANSPORTER_1"/>
    <property type="match status" value="2"/>
</dbReference>
<dbReference type="InterPro" id="IPR003439">
    <property type="entry name" value="ABC_transporter-like_ATP-bd"/>
</dbReference>
<dbReference type="InterPro" id="IPR017871">
    <property type="entry name" value="ABC_transporter-like_CS"/>
</dbReference>
<dbReference type="HAMAP" id="MF_00205">
    <property type="entry name" value="UvrA"/>
    <property type="match status" value="1"/>
</dbReference>
<dbReference type="InterPro" id="IPR027417">
    <property type="entry name" value="P-loop_NTPase"/>
</dbReference>
<comment type="subcellular location">
    <subcellularLocation>
        <location evidence="1 18">Cytoplasm</location>
    </subcellularLocation>
</comment>
<dbReference type="FunFam" id="1.20.1580.10:FF:000001">
    <property type="entry name" value="UvrABC system protein A"/>
    <property type="match status" value="2"/>
</dbReference>
<dbReference type="GO" id="GO:0003677">
    <property type="term" value="F:DNA binding"/>
    <property type="evidence" value="ECO:0007669"/>
    <property type="project" value="UniProtKB-UniRule"/>
</dbReference>
<sequence length="953" mass="105236">MADRLVVRGAREHNLRGVDLDLPRDSLIVFTGLSGSGKSSLAFDTIFAEGQRRYVESLSAYARQFLGQMDKPDVDFIEGLSPAVSIDQKSTSRNPRSTVGTITEVYDYLRLLFARAGKPHCPQCGEAISKQTPQQIVDQVLEMEPGTRFQVLAPVVRGRKGEYLDLFANLQQQGYSRARVDGQVYQLTDPPKLKKQEKHHIGVVVDRLSVKASSKQRLTDSVETALRLADGLVELEFVDLPENDAHRVRGFSENLACPNGHPLTIEDLEPRSFSFNSPYGACPECTGLGIRKEVDPELVVPDDELSLGEGAIAPWAGGQSADYFQRLLESLAEAVGFRMDTPWRQLPAKVQKAVLHGVNEQVHVRYRNRYGRQRSYYANFEGVIPFLERRLDQTESEYMRERYEGYMREVPCPACQGTRLKPEILAVTLEHAEYGDRSIAEVCALSIEEASDFLDGLRLGQRQKMIAGAVLKEIQARLRFLLDVGLNYLSLDRAAGTLSGGEAQRIRLATQIGSGLVGVLYVLDEPSIGLHQRDNHRLIETLTRLRDLGNTLIVVEHDEDTIRSSDWVVDIGPGAGEHGGHVVHSGPYKKLLRSKESLTGQYLSGRRGIAVPEIRRPVDRKRRLTVVGAREHNLRGVDVSFPLGCLVSVTGVSGSGKSTLVNDILATVLANKLNGARQVPGRHTRVRGLDLVDKLVRVDQSPIGRTPRSNPATYTGVWDHIRKLFAATTEAKVRGYQPGRFSFNVKGGRCEACAGDGTIKIEMNFLPDVYVPCEVCKGARYNRETLEVHYKGKTVSEVLDMPIEEAAEFFEPIKAIHRHLQTLVDVGLGYVRLGQPAPTLSGGEAQRVKLASELQKRSTGKTVYVLDEPTTGLHFEDIRKLLGVINGLVDKGNTVIVIEHNLDVIKTSDWIIDMGPEGGSGGGTVVAEGTPEEIAEVEESHTGQFLRTVLTNA</sequence>
<keyword evidence="9 18" id="KW-0862">Zinc</keyword>
<protein>
    <recommendedName>
        <fullName evidence="16 18">UvrABC system protein A</fullName>
        <shortName evidence="18">UvrA protein</shortName>
    </recommendedName>
    <alternativeName>
        <fullName evidence="17 18">Excinuclease ABC subunit A</fullName>
    </alternativeName>
</protein>
<dbReference type="PANTHER" id="PTHR43152">
    <property type="entry name" value="UVRABC SYSTEM PROTEIN A"/>
    <property type="match status" value="1"/>
</dbReference>
<dbReference type="Pfam" id="PF17760">
    <property type="entry name" value="UvrA_inter"/>
    <property type="match status" value="1"/>
</dbReference>
<evidence type="ECO:0000256" key="13">
    <source>
        <dbReference type="ARBA" id="ARBA00023204"/>
    </source>
</evidence>
<reference evidence="20" key="2">
    <citation type="submission" date="2020-09" db="EMBL/GenBank/DDBJ databases">
        <authorList>
            <person name="Sun Q."/>
            <person name="Zhou Y."/>
        </authorList>
    </citation>
    <scope>NUCLEOTIDE SEQUENCE</scope>
    <source>
        <strain evidence="20">CGMCC 4.7679</strain>
    </source>
</reference>
<dbReference type="GO" id="GO:0005737">
    <property type="term" value="C:cytoplasm"/>
    <property type="evidence" value="ECO:0007669"/>
    <property type="project" value="UniProtKB-SubCell"/>
</dbReference>
<comment type="caution">
    <text evidence="18">Lacks conserved residue(s) required for the propagation of feature annotation.</text>
</comment>
<evidence type="ECO:0000256" key="5">
    <source>
        <dbReference type="ARBA" id="ARBA00022741"/>
    </source>
</evidence>
<keyword evidence="14 18" id="KW-0742">SOS response</keyword>
<evidence type="ECO:0000313" key="20">
    <source>
        <dbReference type="EMBL" id="GHF85180.1"/>
    </source>
</evidence>
<dbReference type="Pfam" id="PF17755">
    <property type="entry name" value="UvrA_DNA-bind"/>
    <property type="match status" value="1"/>
</dbReference>
<keyword evidence="10 18" id="KW-0067">ATP-binding</keyword>
<feature type="domain" description="ABC transporter" evidence="19">
    <location>
        <begin position="619"/>
        <end position="947"/>
    </location>
</feature>
<evidence type="ECO:0000256" key="18">
    <source>
        <dbReference type="HAMAP-Rule" id="MF_00205"/>
    </source>
</evidence>
<accession>A0A8H9J6U0</accession>
<evidence type="ECO:0000256" key="10">
    <source>
        <dbReference type="ARBA" id="ARBA00022840"/>
    </source>
</evidence>
<dbReference type="GO" id="GO:0005524">
    <property type="term" value="F:ATP binding"/>
    <property type="evidence" value="ECO:0007669"/>
    <property type="project" value="UniProtKB-UniRule"/>
</dbReference>
<keyword evidence="7 18" id="KW-0228">DNA excision</keyword>
<dbReference type="PROSITE" id="PS50893">
    <property type="entry name" value="ABC_TRANSPORTER_2"/>
    <property type="match status" value="1"/>
</dbReference>
<keyword evidence="8 18" id="KW-0863">Zinc-finger</keyword>
<dbReference type="InterPro" id="IPR041552">
    <property type="entry name" value="UvrA_DNA-bd"/>
</dbReference>
<dbReference type="NCBIfam" id="NF001503">
    <property type="entry name" value="PRK00349.1"/>
    <property type="match status" value="1"/>
</dbReference>
<evidence type="ECO:0000256" key="2">
    <source>
        <dbReference type="ARBA" id="ARBA00022490"/>
    </source>
</evidence>
<dbReference type="NCBIfam" id="TIGR00630">
    <property type="entry name" value="uvra"/>
    <property type="match status" value="1"/>
</dbReference>
<evidence type="ECO:0000313" key="21">
    <source>
        <dbReference type="Proteomes" id="UP000658656"/>
    </source>
</evidence>
<keyword evidence="5 18" id="KW-0547">Nucleotide-binding</keyword>
<evidence type="ECO:0000256" key="9">
    <source>
        <dbReference type="ARBA" id="ARBA00022833"/>
    </source>
</evidence>
<keyword evidence="12 18" id="KW-0238">DNA-binding</keyword>
<dbReference type="EMBL" id="BNAV01000018">
    <property type="protein sequence ID" value="GHF85180.1"/>
    <property type="molecule type" value="Genomic_DNA"/>
</dbReference>
<evidence type="ECO:0000256" key="7">
    <source>
        <dbReference type="ARBA" id="ARBA00022769"/>
    </source>
</evidence>
<name>A0A8H9J6U0_9PSEU</name>
<organism evidence="20 21">
    <name type="scientific">Amycolatopsis bartoniae</name>
    <dbReference type="NCBI Taxonomy" id="941986"/>
    <lineage>
        <taxon>Bacteria</taxon>
        <taxon>Bacillati</taxon>
        <taxon>Actinomycetota</taxon>
        <taxon>Actinomycetes</taxon>
        <taxon>Pseudonocardiales</taxon>
        <taxon>Pseudonocardiaceae</taxon>
        <taxon>Amycolatopsis</taxon>
    </lineage>
</organism>
<evidence type="ECO:0000256" key="6">
    <source>
        <dbReference type="ARBA" id="ARBA00022763"/>
    </source>
</evidence>
<dbReference type="GO" id="GO:0009381">
    <property type="term" value="F:excinuclease ABC activity"/>
    <property type="evidence" value="ECO:0007669"/>
    <property type="project" value="UniProtKB-UniRule"/>
</dbReference>
<dbReference type="CDD" id="cd03271">
    <property type="entry name" value="ABC_UvrA_II"/>
    <property type="match status" value="1"/>
</dbReference>
<keyword evidence="4 18" id="KW-0677">Repeat</keyword>
<dbReference type="OrthoDB" id="9809851at2"/>
<keyword evidence="6 18" id="KW-0227">DNA damage</keyword>
<keyword evidence="13 18" id="KW-0234">DNA repair</keyword>
<feature type="binding site" evidence="18">
    <location>
        <begin position="651"/>
        <end position="658"/>
    </location>
    <ligand>
        <name>ATP</name>
        <dbReference type="ChEBI" id="CHEBI:30616"/>
    </ligand>
</feature>
<evidence type="ECO:0000256" key="1">
    <source>
        <dbReference type="ARBA" id="ARBA00004496"/>
    </source>
</evidence>
<keyword evidence="3 18" id="KW-0479">Metal-binding</keyword>
<keyword evidence="11 18" id="KW-0267">Excision nuclease</keyword>
<reference evidence="20" key="1">
    <citation type="journal article" date="2014" name="Int. J. Syst. Evol. Microbiol.">
        <title>Complete genome sequence of Corynebacterium casei LMG S-19264T (=DSM 44701T), isolated from a smear-ripened cheese.</title>
        <authorList>
            <consortium name="US DOE Joint Genome Institute (JGI-PGF)"/>
            <person name="Walter F."/>
            <person name="Albersmeier A."/>
            <person name="Kalinowski J."/>
            <person name="Ruckert C."/>
        </authorList>
    </citation>
    <scope>NUCLEOTIDE SEQUENCE</scope>
    <source>
        <strain evidence="20">CGMCC 4.7679</strain>
    </source>
</reference>
<dbReference type="GO" id="GO:0016887">
    <property type="term" value="F:ATP hydrolysis activity"/>
    <property type="evidence" value="ECO:0007669"/>
    <property type="project" value="InterPro"/>
</dbReference>
<evidence type="ECO:0000256" key="15">
    <source>
        <dbReference type="ARBA" id="ARBA00038000"/>
    </source>
</evidence>
<dbReference type="RefSeq" id="WP_145938815.1">
    <property type="nucleotide sequence ID" value="NZ_BNAV01000018.1"/>
</dbReference>
<comment type="caution">
    <text evidence="20">The sequence shown here is derived from an EMBL/GenBank/DDBJ whole genome shotgun (WGS) entry which is preliminary data.</text>
</comment>
<dbReference type="InterPro" id="IPR013815">
    <property type="entry name" value="ATP_grasp_subdomain_1"/>
</dbReference>
<evidence type="ECO:0000256" key="4">
    <source>
        <dbReference type="ARBA" id="ARBA00022737"/>
    </source>
</evidence>
<dbReference type="AlphaFoldDB" id="A0A8H9J6U0"/>
<dbReference type="GO" id="GO:0009380">
    <property type="term" value="C:excinuclease repair complex"/>
    <property type="evidence" value="ECO:0007669"/>
    <property type="project" value="InterPro"/>
</dbReference>
<dbReference type="Proteomes" id="UP000658656">
    <property type="component" value="Unassembled WGS sequence"/>
</dbReference>
<dbReference type="GO" id="GO:0008270">
    <property type="term" value="F:zinc ion binding"/>
    <property type="evidence" value="ECO:0007669"/>
    <property type="project" value="UniProtKB-UniRule"/>
</dbReference>
<comment type="subunit">
    <text evidence="18">Forms a heterotetramer with UvrB during the search for lesions.</text>
</comment>
<evidence type="ECO:0000256" key="11">
    <source>
        <dbReference type="ARBA" id="ARBA00022881"/>
    </source>
</evidence>
<dbReference type="SUPFAM" id="SSF52540">
    <property type="entry name" value="P-loop containing nucleoside triphosphate hydrolases"/>
    <property type="match status" value="2"/>
</dbReference>
<feature type="binding site" evidence="18">
    <location>
        <begin position="32"/>
        <end position="39"/>
    </location>
    <ligand>
        <name>ATP</name>
        <dbReference type="ChEBI" id="CHEBI:30616"/>
    </ligand>
</feature>
<dbReference type="InterPro" id="IPR041102">
    <property type="entry name" value="UvrA_inter"/>
</dbReference>
<dbReference type="FunFam" id="1.20.1580.10:FF:000002">
    <property type="entry name" value="UvrABC system protein A"/>
    <property type="match status" value="1"/>
</dbReference>
<dbReference type="Gene3D" id="3.40.50.300">
    <property type="entry name" value="P-loop containing nucleotide triphosphate hydrolases"/>
    <property type="match status" value="2"/>
</dbReference>
<comment type="function">
    <text evidence="18">The UvrABC repair system catalyzes the recognition and processing of DNA lesions. UvrA is an ATPase and a DNA-binding protein. A damage recognition complex composed of 2 UvrA and 2 UvrB subunits scans DNA for abnormalities. When the presence of a lesion has been verified by UvrB, the UvrA molecules dissociate.</text>
</comment>
<dbReference type="Gene3D" id="3.30.1490.20">
    <property type="entry name" value="ATP-grasp fold, A domain"/>
    <property type="match status" value="1"/>
</dbReference>
<evidence type="ECO:0000256" key="14">
    <source>
        <dbReference type="ARBA" id="ARBA00023236"/>
    </source>
</evidence>
<proteinExistence type="inferred from homology"/>
<dbReference type="Gene3D" id="1.10.8.280">
    <property type="entry name" value="ABC transporter ATPase domain-like"/>
    <property type="match status" value="1"/>
</dbReference>
<dbReference type="GO" id="GO:0009432">
    <property type="term" value="P:SOS response"/>
    <property type="evidence" value="ECO:0007669"/>
    <property type="project" value="UniProtKB-UniRule"/>
</dbReference>
<gene>
    <name evidence="18 20" type="primary">uvrA</name>
    <name evidence="20" type="ORF">GCM10017566_69020</name>
</gene>
<evidence type="ECO:0000259" key="19">
    <source>
        <dbReference type="PROSITE" id="PS50893"/>
    </source>
</evidence>
<evidence type="ECO:0000256" key="3">
    <source>
        <dbReference type="ARBA" id="ARBA00022723"/>
    </source>
</evidence>
<evidence type="ECO:0000256" key="16">
    <source>
        <dbReference type="ARBA" id="ARBA00039316"/>
    </source>
</evidence>